<dbReference type="GO" id="GO:0006508">
    <property type="term" value="P:proteolysis"/>
    <property type="evidence" value="ECO:0007669"/>
    <property type="project" value="UniProtKB-KW"/>
</dbReference>
<evidence type="ECO:0000256" key="5">
    <source>
        <dbReference type="ARBA" id="ARBA00022989"/>
    </source>
</evidence>
<feature type="repeat" description="TPR" evidence="7">
    <location>
        <begin position="425"/>
        <end position="458"/>
    </location>
</feature>
<evidence type="ECO:0000259" key="9">
    <source>
        <dbReference type="Pfam" id="PF01694"/>
    </source>
</evidence>
<evidence type="ECO:0000256" key="4">
    <source>
        <dbReference type="ARBA" id="ARBA00022801"/>
    </source>
</evidence>
<dbReference type="EC" id="3.4.21.105" evidence="10"/>
<dbReference type="InterPro" id="IPR022764">
    <property type="entry name" value="Peptidase_S54_rhomboid_dom"/>
</dbReference>
<keyword evidence="3 8" id="KW-0812">Transmembrane</keyword>
<dbReference type="RefSeq" id="WP_343130125.1">
    <property type="nucleotide sequence ID" value="NZ_JBCITK010000001.1"/>
</dbReference>
<evidence type="ECO:0000256" key="8">
    <source>
        <dbReference type="SAM" id="Phobius"/>
    </source>
</evidence>
<dbReference type="GO" id="GO:0008233">
    <property type="term" value="F:peptidase activity"/>
    <property type="evidence" value="ECO:0007669"/>
    <property type="project" value="UniProtKB-KW"/>
</dbReference>
<dbReference type="SMART" id="SM00028">
    <property type="entry name" value="TPR"/>
    <property type="match status" value="3"/>
</dbReference>
<dbReference type="InterPro" id="IPR019734">
    <property type="entry name" value="TPR_rpt"/>
</dbReference>
<dbReference type="SUPFAM" id="SSF48452">
    <property type="entry name" value="TPR-like"/>
    <property type="match status" value="1"/>
</dbReference>
<feature type="transmembrane region" description="Helical" evidence="8">
    <location>
        <begin position="223"/>
        <end position="250"/>
    </location>
</feature>
<feature type="domain" description="Peptidase S54 rhomboid" evidence="9">
    <location>
        <begin position="221"/>
        <end position="354"/>
    </location>
</feature>
<organism evidence="10 11">
    <name type="scientific">Alkalicoccobacillus gibsonii</name>
    <dbReference type="NCBI Taxonomy" id="79881"/>
    <lineage>
        <taxon>Bacteria</taxon>
        <taxon>Bacillati</taxon>
        <taxon>Bacillota</taxon>
        <taxon>Bacilli</taxon>
        <taxon>Bacillales</taxon>
        <taxon>Bacillaceae</taxon>
        <taxon>Alkalicoccobacillus</taxon>
    </lineage>
</organism>
<evidence type="ECO:0000256" key="7">
    <source>
        <dbReference type="PROSITE-ProRule" id="PRU00339"/>
    </source>
</evidence>
<evidence type="ECO:0000313" key="11">
    <source>
        <dbReference type="Proteomes" id="UP001418796"/>
    </source>
</evidence>
<dbReference type="InterPro" id="IPR050925">
    <property type="entry name" value="Rhomboid_protease_S54"/>
</dbReference>
<keyword evidence="4 10" id="KW-0378">Hydrolase</keyword>
<name>A0ABU9VJQ0_9BACI</name>
<feature type="transmembrane region" description="Helical" evidence="8">
    <location>
        <begin position="262"/>
        <end position="280"/>
    </location>
</feature>
<keyword evidence="7" id="KW-0802">TPR repeat</keyword>
<comment type="caution">
    <text evidence="10">The sequence shown here is derived from an EMBL/GenBank/DDBJ whole genome shotgun (WGS) entry which is preliminary data.</text>
</comment>
<keyword evidence="10" id="KW-0645">Protease</keyword>
<feature type="transmembrane region" description="Helical" evidence="8">
    <location>
        <begin position="179"/>
        <end position="195"/>
    </location>
</feature>
<dbReference type="SUPFAM" id="SSF144091">
    <property type="entry name" value="Rhomboid-like"/>
    <property type="match status" value="1"/>
</dbReference>
<gene>
    <name evidence="10" type="ORF">MKY91_08350</name>
</gene>
<dbReference type="PANTHER" id="PTHR43731:SF14">
    <property type="entry name" value="PRESENILIN-ASSOCIATED RHOMBOID-LIKE PROTEIN, MITOCHONDRIAL"/>
    <property type="match status" value="1"/>
</dbReference>
<dbReference type="Pfam" id="PF13181">
    <property type="entry name" value="TPR_8"/>
    <property type="match status" value="1"/>
</dbReference>
<protein>
    <submittedName>
        <fullName evidence="10">Rhomboid family intramembrane serine protease</fullName>
        <ecNumber evidence="10">3.4.21.105</ecNumber>
    </submittedName>
</protein>
<feature type="repeat" description="TPR" evidence="7">
    <location>
        <begin position="459"/>
        <end position="492"/>
    </location>
</feature>
<evidence type="ECO:0000256" key="6">
    <source>
        <dbReference type="ARBA" id="ARBA00023136"/>
    </source>
</evidence>
<dbReference type="Pfam" id="PF01694">
    <property type="entry name" value="Rhomboid"/>
    <property type="match status" value="1"/>
</dbReference>
<reference evidence="10 11" key="1">
    <citation type="submission" date="2024-03" db="EMBL/GenBank/DDBJ databases">
        <title>Bacilli Hybrid Assemblies.</title>
        <authorList>
            <person name="Kovac J."/>
        </authorList>
    </citation>
    <scope>NUCLEOTIDE SEQUENCE [LARGE SCALE GENOMIC DNA]</scope>
    <source>
        <strain evidence="10 11">FSL R7-0666</strain>
    </source>
</reference>
<keyword evidence="6 8" id="KW-0472">Membrane</keyword>
<dbReference type="Pfam" id="PF14559">
    <property type="entry name" value="TPR_19"/>
    <property type="match status" value="1"/>
</dbReference>
<dbReference type="Gene3D" id="1.20.1540.10">
    <property type="entry name" value="Rhomboid-like"/>
    <property type="match status" value="1"/>
</dbReference>
<feature type="transmembrane region" description="Helical" evidence="8">
    <location>
        <begin position="363"/>
        <end position="383"/>
    </location>
</feature>
<proteinExistence type="inferred from homology"/>
<evidence type="ECO:0000256" key="2">
    <source>
        <dbReference type="ARBA" id="ARBA00009045"/>
    </source>
</evidence>
<feature type="transmembrane region" description="Helical" evidence="8">
    <location>
        <begin position="286"/>
        <end position="305"/>
    </location>
</feature>
<keyword evidence="11" id="KW-1185">Reference proteome</keyword>
<dbReference type="PROSITE" id="PS50005">
    <property type="entry name" value="TPR"/>
    <property type="match status" value="2"/>
</dbReference>
<accession>A0ABU9VJQ0</accession>
<dbReference type="InterPro" id="IPR035952">
    <property type="entry name" value="Rhomboid-like_sf"/>
</dbReference>
<evidence type="ECO:0000256" key="3">
    <source>
        <dbReference type="ARBA" id="ARBA00022692"/>
    </source>
</evidence>
<dbReference type="EMBL" id="JBCITK010000001">
    <property type="protein sequence ID" value="MEN0643151.1"/>
    <property type="molecule type" value="Genomic_DNA"/>
</dbReference>
<sequence>MNVIKQDAYFWKIVYTFAMKQHHRVISLQTNEVWLANELNKKVIRLVRADYDWSNQLKQNLETSFAKLDGLRTQLRWKTIAAENVYVAVLPPVDDWEHLFKRQMNHPNGKVHMSCYLIEQGTEGYQVTPNHIPLNLPELESKAEEEYEKDITYYKQAVRASVEKKENQEQQTFSRGKPIVSYVMLTAIVLMYFWLEYAGGSTNTLNLIQWGAKYNPLIMEGEWWRLFSAMFLHIGFFHLMMNGLALYFLGTLVERIYGSIRFLFIYMIAGLIGSLASFAFMGAVSAGASGAIFGCFGALLYFGLIHRELFFRTMGQNVIVILVINLVFGFVVQGIDMGAHLGGLAGGFLAAALVKLPSQKGFWIRYGAGIAIVVVAATLWLVGNQFPSNHAQTDLQIAAEYIDQGNLDEAIPFLERAQTSEEELPEVPFYLAYIYLNQNQNAEAIPLLEEAIRIRPEFHEAIYNLALAYALEGNTEEAKSLIDEAISIEPNEQMYLELQKQIEESS</sequence>
<dbReference type="PANTHER" id="PTHR43731">
    <property type="entry name" value="RHOMBOID PROTEASE"/>
    <property type="match status" value="1"/>
</dbReference>
<dbReference type="Proteomes" id="UP001418796">
    <property type="component" value="Unassembled WGS sequence"/>
</dbReference>
<dbReference type="InterPro" id="IPR011990">
    <property type="entry name" value="TPR-like_helical_dom_sf"/>
</dbReference>
<keyword evidence="5 8" id="KW-1133">Transmembrane helix</keyword>
<evidence type="ECO:0000313" key="10">
    <source>
        <dbReference type="EMBL" id="MEN0643151.1"/>
    </source>
</evidence>
<evidence type="ECO:0000256" key="1">
    <source>
        <dbReference type="ARBA" id="ARBA00004141"/>
    </source>
</evidence>
<comment type="similarity">
    <text evidence="2">Belongs to the peptidase S54 family.</text>
</comment>
<comment type="subcellular location">
    <subcellularLocation>
        <location evidence="1">Membrane</location>
        <topology evidence="1">Multi-pass membrane protein</topology>
    </subcellularLocation>
</comment>
<feature type="transmembrane region" description="Helical" evidence="8">
    <location>
        <begin position="317"/>
        <end position="333"/>
    </location>
</feature>
<dbReference type="Gene3D" id="1.25.40.10">
    <property type="entry name" value="Tetratricopeptide repeat domain"/>
    <property type="match status" value="1"/>
</dbReference>